<gene>
    <name evidence="2" type="ORF">H9651_05480</name>
</gene>
<feature type="transmembrane region" description="Helical" evidence="1">
    <location>
        <begin position="37"/>
        <end position="54"/>
    </location>
</feature>
<comment type="caution">
    <text evidence="2">The sequence shown here is derived from an EMBL/GenBank/DDBJ whole genome shotgun (WGS) entry which is preliminary data.</text>
</comment>
<dbReference type="Proteomes" id="UP000648352">
    <property type="component" value="Unassembled WGS sequence"/>
</dbReference>
<feature type="transmembrane region" description="Helical" evidence="1">
    <location>
        <begin position="112"/>
        <end position="130"/>
    </location>
</feature>
<protein>
    <recommendedName>
        <fullName evidence="4">Integral membrane protein</fullName>
    </recommendedName>
</protein>
<reference evidence="2 3" key="1">
    <citation type="submission" date="2020-08" db="EMBL/GenBank/DDBJ databases">
        <title>A Genomic Blueprint of the Chicken Gut Microbiome.</title>
        <authorList>
            <person name="Gilroy R."/>
            <person name="Ravi A."/>
            <person name="Getino M."/>
            <person name="Pursley I."/>
            <person name="Horton D.L."/>
            <person name="Alikhan N.-F."/>
            <person name="Baker D."/>
            <person name="Gharbi K."/>
            <person name="Hall N."/>
            <person name="Watson M."/>
            <person name="Adriaenssens E.M."/>
            <person name="Foster-Nyarko E."/>
            <person name="Jarju S."/>
            <person name="Secka A."/>
            <person name="Antonio M."/>
            <person name="Oren A."/>
            <person name="Chaudhuri R."/>
            <person name="La Ragione R.M."/>
            <person name="Hildebrand F."/>
            <person name="Pallen M.J."/>
        </authorList>
    </citation>
    <scope>NUCLEOTIDE SEQUENCE [LARGE SCALE GENOMIC DNA]</scope>
    <source>
        <strain evidence="2 3">Sa4CUA7</strain>
    </source>
</reference>
<feature type="transmembrane region" description="Helical" evidence="1">
    <location>
        <begin position="61"/>
        <end position="81"/>
    </location>
</feature>
<evidence type="ECO:0000313" key="3">
    <source>
        <dbReference type="Proteomes" id="UP000648352"/>
    </source>
</evidence>
<evidence type="ECO:0008006" key="4">
    <source>
        <dbReference type="Google" id="ProtNLM"/>
    </source>
</evidence>
<keyword evidence="1" id="KW-0812">Transmembrane</keyword>
<keyword evidence="1" id="KW-0472">Membrane</keyword>
<evidence type="ECO:0000313" key="2">
    <source>
        <dbReference type="EMBL" id="MBD7957079.1"/>
    </source>
</evidence>
<organism evidence="2 3">
    <name type="scientific">Microbacterium pullorum</name>
    <dbReference type="NCBI Taxonomy" id="2762236"/>
    <lineage>
        <taxon>Bacteria</taxon>
        <taxon>Bacillati</taxon>
        <taxon>Actinomycetota</taxon>
        <taxon>Actinomycetes</taxon>
        <taxon>Micrococcales</taxon>
        <taxon>Microbacteriaceae</taxon>
        <taxon>Microbacterium</taxon>
    </lineage>
</organism>
<name>A0ABR8S154_9MICO</name>
<keyword evidence="3" id="KW-1185">Reference proteome</keyword>
<keyword evidence="1" id="KW-1133">Transmembrane helix</keyword>
<dbReference type="RefSeq" id="WP_191718159.1">
    <property type="nucleotide sequence ID" value="NZ_JACSQP010000003.1"/>
</dbReference>
<accession>A0ABR8S154</accession>
<sequence length="191" mass="19946">MTTRQSRALRGTAAATIATLVAATAHTLSGGGAPHPLLLIAVAALAAPPAVWLAGRRAAWWRTAGVVAGAQALFHGAFALVGDAHPLPSSHAHHRQVDIASLPPLVMIDGDATMTIGHLLAALVTILAVLRGEQLVRRIARGLRRHISRLAVTLPSPIARPRPLTVCQAPRRVRRTTTSALSRRGPPVLAG</sequence>
<proteinExistence type="predicted"/>
<dbReference type="EMBL" id="JACSQP010000003">
    <property type="protein sequence ID" value="MBD7957079.1"/>
    <property type="molecule type" value="Genomic_DNA"/>
</dbReference>
<evidence type="ECO:0000256" key="1">
    <source>
        <dbReference type="SAM" id="Phobius"/>
    </source>
</evidence>